<accession>D7FG49</accession>
<dbReference type="EMBL" id="FN598874">
    <property type="protein sequence ID" value="CBI67156.1"/>
    <property type="molecule type" value="Genomic_DNA"/>
</dbReference>
<proteinExistence type="predicted"/>
<dbReference type="HOGENOM" id="CLU_3099557_0_0_7"/>
<gene>
    <name evidence="1" type="ordered locus">HPB8_1599</name>
</gene>
<evidence type="ECO:0000313" key="1">
    <source>
        <dbReference type="EMBL" id="CBI67156.1"/>
    </source>
</evidence>
<dbReference type="KEGG" id="hpl:HPB8_1599"/>
<reference evidence="1 2" key="1">
    <citation type="journal article" date="2010" name="BMC Genomics">
        <title>Sequencing, annotation, and comparative genome analysis of the gerbil-adapted Helicobacter pylori strain B8.</title>
        <authorList>
            <person name="Farnbacher M."/>
            <person name="Jahns T."/>
            <person name="Willrodt D."/>
            <person name="Daniel R."/>
            <person name="Haas R."/>
            <person name="Goesmann A."/>
            <person name="Kurtz S."/>
            <person name="Rieder G."/>
        </authorList>
    </citation>
    <scope>NUCLEOTIDE SEQUENCE [LARGE SCALE GENOMIC DNA]</scope>
    <source>
        <strain evidence="1 2">B8</strain>
    </source>
</reference>
<dbReference type="Proteomes" id="UP000007091">
    <property type="component" value="Chromosome"/>
</dbReference>
<name>D7FG49_HELP3</name>
<protein>
    <submittedName>
        <fullName evidence="1">Uncharacterized protein</fullName>
    </submittedName>
</protein>
<dbReference type="AlphaFoldDB" id="D7FG49"/>
<organism evidence="1 2">
    <name type="scientific">Helicobacter pylori (strain B8)</name>
    <dbReference type="NCBI Taxonomy" id="693745"/>
    <lineage>
        <taxon>Bacteria</taxon>
        <taxon>Pseudomonadati</taxon>
        <taxon>Campylobacterota</taxon>
        <taxon>Epsilonproteobacteria</taxon>
        <taxon>Campylobacterales</taxon>
        <taxon>Helicobacteraceae</taxon>
        <taxon>Helicobacter</taxon>
    </lineage>
</organism>
<evidence type="ECO:0000313" key="2">
    <source>
        <dbReference type="Proteomes" id="UP000007091"/>
    </source>
</evidence>
<sequence>MFCNHFPQKLKGLLVKAGLSLSFGVFACGYLKITACLVGDPHSFKQGFEIS</sequence>